<dbReference type="Gene3D" id="1.10.520.40">
    <property type="entry name" value="CRISPR-associated protein Cse2"/>
    <property type="match status" value="1"/>
</dbReference>
<dbReference type="RefSeq" id="WP_127779921.1">
    <property type="nucleotide sequence ID" value="NZ_SADD01000003.1"/>
</dbReference>
<dbReference type="Proteomes" id="UP000282926">
    <property type="component" value="Unassembled WGS sequence"/>
</dbReference>
<name>A0ABY0CUK8_9DELT</name>
<dbReference type="CDD" id="cd09731">
    <property type="entry name" value="Cse2_I-E"/>
    <property type="match status" value="1"/>
</dbReference>
<accession>A0ABY0CUK8</accession>
<dbReference type="InterPro" id="IPR038287">
    <property type="entry name" value="Cse2_sf"/>
</dbReference>
<dbReference type="Pfam" id="PF09485">
    <property type="entry name" value="CRISPR_Cse2"/>
    <property type="match status" value="1"/>
</dbReference>
<dbReference type="EMBL" id="SADD01000003">
    <property type="protein sequence ID" value="RVU45720.1"/>
    <property type="molecule type" value="Genomic_DNA"/>
</dbReference>
<gene>
    <name evidence="1" type="primary">casB</name>
    <name evidence="1" type="ORF">EA187_08105</name>
</gene>
<keyword evidence="2" id="KW-1185">Reference proteome</keyword>
<evidence type="ECO:0000313" key="1">
    <source>
        <dbReference type="EMBL" id="RVU45720.1"/>
    </source>
</evidence>
<protein>
    <submittedName>
        <fullName evidence="1">Type I-E CRISPR-associated protein Cse2/CasB</fullName>
    </submittedName>
</protein>
<sequence>MEHATQNTSQKIDSKEAGEQVFTWWVGLEHQRGERAALRRCQSIDQVYGSPAFYELQRRLQGVGVVVGDDQLAAVAGLLSHVREHVSLSGEAGESSRGWGSFATHLATPREGGGDAKVSGLRFRRLLRIEDREELYGAMVRLIRMLNGKVDVHALTRDVVYWGPERRKRWAQDYYSRMPQEA</sequence>
<organism evidence="1 2">
    <name type="scientific">Lujinxingia sediminis</name>
    <dbReference type="NCBI Taxonomy" id="2480984"/>
    <lineage>
        <taxon>Bacteria</taxon>
        <taxon>Deltaproteobacteria</taxon>
        <taxon>Bradymonadales</taxon>
        <taxon>Lujinxingiaceae</taxon>
        <taxon>Lujinxingia</taxon>
    </lineage>
</organism>
<proteinExistence type="predicted"/>
<evidence type="ECO:0000313" key="2">
    <source>
        <dbReference type="Proteomes" id="UP000282926"/>
    </source>
</evidence>
<comment type="caution">
    <text evidence="1">The sequence shown here is derived from an EMBL/GenBank/DDBJ whole genome shotgun (WGS) entry which is preliminary data.</text>
</comment>
<dbReference type="InterPro" id="IPR013382">
    <property type="entry name" value="CRISPR-assoc_prot_Cse2"/>
</dbReference>
<reference evidence="1 2" key="1">
    <citation type="submission" date="2019-01" db="EMBL/GenBank/DDBJ databases">
        <title>Lujinxingia litoralis gen. nov., sp. nov. and Lujinxingia sediminis gen. nov., sp. nov., new members in the order Bradymonadales, isolated from coastal sediment.</title>
        <authorList>
            <person name="Li C.-M."/>
        </authorList>
    </citation>
    <scope>NUCLEOTIDE SEQUENCE [LARGE SCALE GENOMIC DNA]</scope>
    <source>
        <strain evidence="1 2">SEH01</strain>
    </source>
</reference>
<dbReference type="NCBIfam" id="TIGR02548">
    <property type="entry name" value="casB_cse2"/>
    <property type="match status" value="1"/>
</dbReference>